<dbReference type="GO" id="GO:0042773">
    <property type="term" value="P:ATP synthesis coupled electron transport"/>
    <property type="evidence" value="ECO:0007669"/>
    <property type="project" value="InterPro"/>
</dbReference>
<keyword evidence="6" id="KW-0472">Membrane</keyword>
<feature type="transmembrane region" description="Helical" evidence="6">
    <location>
        <begin position="29"/>
        <end position="48"/>
    </location>
</feature>
<dbReference type="Proteomes" id="UP001174909">
    <property type="component" value="Unassembled WGS sequence"/>
</dbReference>
<evidence type="ECO:0000313" key="9">
    <source>
        <dbReference type="Proteomes" id="UP001174909"/>
    </source>
</evidence>
<comment type="catalytic activity">
    <reaction evidence="5">
        <text>a ubiquinone + NADH + 5 H(+)(in) = a ubiquinol + NAD(+) + 4 H(+)(out)</text>
        <dbReference type="Rhea" id="RHEA:29091"/>
        <dbReference type="Rhea" id="RHEA-COMP:9565"/>
        <dbReference type="Rhea" id="RHEA-COMP:9566"/>
        <dbReference type="ChEBI" id="CHEBI:15378"/>
        <dbReference type="ChEBI" id="CHEBI:16389"/>
        <dbReference type="ChEBI" id="CHEBI:17976"/>
        <dbReference type="ChEBI" id="CHEBI:57540"/>
        <dbReference type="ChEBI" id="CHEBI:57945"/>
        <dbReference type="EC" id="7.1.1.2"/>
    </reaction>
</comment>
<feature type="domain" description="NADH:quinone oxidoreductase/Mrp antiporter transmembrane" evidence="7">
    <location>
        <begin position="13"/>
        <end position="116"/>
    </location>
</feature>
<evidence type="ECO:0000256" key="1">
    <source>
        <dbReference type="ARBA" id="ARBA00009025"/>
    </source>
</evidence>
<gene>
    <name evidence="8" type="ORF">GBAR_LOCUS25611</name>
</gene>
<keyword evidence="9" id="KW-1185">Reference proteome</keyword>
<dbReference type="GO" id="GO:0008137">
    <property type="term" value="F:NADH dehydrogenase (ubiquinone) activity"/>
    <property type="evidence" value="ECO:0007669"/>
    <property type="project" value="UniProtKB-EC"/>
</dbReference>
<protein>
    <recommendedName>
        <fullName evidence="3">NADH-ubiquinone oxidoreductase chain 4</fullName>
        <ecNumber evidence="2">7.1.1.2</ecNumber>
    </recommendedName>
    <alternativeName>
        <fullName evidence="4">NADH dehydrogenase subunit 4</fullName>
    </alternativeName>
</protein>
<dbReference type="GO" id="GO:0015990">
    <property type="term" value="P:electron transport coupled proton transport"/>
    <property type="evidence" value="ECO:0007669"/>
    <property type="project" value="TreeGrafter"/>
</dbReference>
<dbReference type="GO" id="GO:0048039">
    <property type="term" value="F:ubiquinone binding"/>
    <property type="evidence" value="ECO:0007669"/>
    <property type="project" value="TreeGrafter"/>
</dbReference>
<feature type="transmembrane region" description="Helical" evidence="6">
    <location>
        <begin position="144"/>
        <end position="164"/>
    </location>
</feature>
<evidence type="ECO:0000256" key="6">
    <source>
        <dbReference type="SAM" id="Phobius"/>
    </source>
</evidence>
<feature type="transmembrane region" description="Helical" evidence="6">
    <location>
        <begin position="102"/>
        <end position="123"/>
    </location>
</feature>
<dbReference type="EC" id="7.1.1.2" evidence="2"/>
<feature type="transmembrane region" description="Helical" evidence="6">
    <location>
        <begin position="68"/>
        <end position="90"/>
    </location>
</feature>
<dbReference type="PANTHER" id="PTHR43507">
    <property type="entry name" value="NADH-UBIQUINONE OXIDOREDUCTASE CHAIN 4"/>
    <property type="match status" value="1"/>
</dbReference>
<keyword evidence="6" id="KW-1133">Transmembrane helix</keyword>
<evidence type="ECO:0000256" key="4">
    <source>
        <dbReference type="ARBA" id="ARBA00031025"/>
    </source>
</evidence>
<evidence type="ECO:0000256" key="3">
    <source>
        <dbReference type="ARBA" id="ARBA00021006"/>
    </source>
</evidence>
<evidence type="ECO:0000259" key="7">
    <source>
        <dbReference type="Pfam" id="PF00361"/>
    </source>
</evidence>
<accession>A0AA35X6S1</accession>
<reference evidence="8" key="1">
    <citation type="submission" date="2023-03" db="EMBL/GenBank/DDBJ databases">
        <authorList>
            <person name="Steffen K."/>
            <person name="Cardenas P."/>
        </authorList>
    </citation>
    <scope>NUCLEOTIDE SEQUENCE</scope>
</reference>
<evidence type="ECO:0000313" key="8">
    <source>
        <dbReference type="EMBL" id="CAI8046329.1"/>
    </source>
</evidence>
<dbReference type="PRINTS" id="PR01437">
    <property type="entry name" value="NUOXDRDTASE4"/>
</dbReference>
<feature type="transmembrane region" description="Helical" evidence="6">
    <location>
        <begin position="230"/>
        <end position="249"/>
    </location>
</feature>
<dbReference type="AlphaFoldDB" id="A0AA35X6S1"/>
<keyword evidence="6" id="KW-0812">Transmembrane</keyword>
<dbReference type="EMBL" id="CASHTH010003556">
    <property type="protein sequence ID" value="CAI8046329.1"/>
    <property type="molecule type" value="Genomic_DNA"/>
</dbReference>
<dbReference type="InterPro" id="IPR003918">
    <property type="entry name" value="NADH_UbQ_OxRdtase"/>
</dbReference>
<dbReference type="Pfam" id="PF00361">
    <property type="entry name" value="Proton_antipo_M"/>
    <property type="match status" value="1"/>
</dbReference>
<evidence type="ECO:0000256" key="5">
    <source>
        <dbReference type="ARBA" id="ARBA00049551"/>
    </source>
</evidence>
<comment type="caution">
    <text evidence="8">The sequence shown here is derived from an EMBL/GenBank/DDBJ whole genome shotgun (WGS) entry which is preliminary data.</text>
</comment>
<organism evidence="8 9">
    <name type="scientific">Geodia barretti</name>
    <name type="common">Barrett's horny sponge</name>
    <dbReference type="NCBI Taxonomy" id="519541"/>
    <lineage>
        <taxon>Eukaryota</taxon>
        <taxon>Metazoa</taxon>
        <taxon>Porifera</taxon>
        <taxon>Demospongiae</taxon>
        <taxon>Heteroscleromorpha</taxon>
        <taxon>Tetractinellida</taxon>
        <taxon>Astrophorina</taxon>
        <taxon>Geodiidae</taxon>
        <taxon>Geodia</taxon>
    </lineage>
</organism>
<proteinExistence type="inferred from homology"/>
<comment type="similarity">
    <text evidence="1">Belongs to the complex I subunit 4 family.</text>
</comment>
<name>A0AA35X6S1_GEOBA</name>
<evidence type="ECO:0000256" key="2">
    <source>
        <dbReference type="ARBA" id="ARBA00012944"/>
    </source>
</evidence>
<dbReference type="GO" id="GO:0003954">
    <property type="term" value="F:NADH dehydrogenase activity"/>
    <property type="evidence" value="ECO:0007669"/>
    <property type="project" value="TreeGrafter"/>
</dbReference>
<dbReference type="InterPro" id="IPR001750">
    <property type="entry name" value="ND/Mrp_TM"/>
</dbReference>
<dbReference type="PANTHER" id="PTHR43507:SF4">
    <property type="entry name" value="PROTON-TRANSLOCATING NADH-QUINONE OXIDOREDUCTASE, CHAIN M"/>
    <property type="match status" value="1"/>
</dbReference>
<sequence length="314" mass="33083">MGLVLLGIGSVGVAGGTLTATGLSGAAMQLFTHGTITGLLFLAVGLVYEKAHTRYIPDLGGLAGRMPFVAAAMLIAGLASLGLPGLSGFVSELLVFLGAYRAYDWPTVLAVLGIVLAAGYILWMMERTFFGPPRERFADLTDASLVEAAPLALMVVCIIGVGIYPSLLTDMFDTALEPMVGHQRRLTGNECPRRICNLTFYDLGQAFNLVQDGSGGEASILIGSISVDRFALFFNFLVTGAAALVVLASTEYVKLMPRFRGEYFGPLLFSATGMMLLAAATELITIYVALELTSLPIAALAAFLMSGRSSEAGM</sequence>
<feature type="transmembrane region" description="Helical" evidence="6">
    <location>
        <begin position="286"/>
        <end position="305"/>
    </location>
</feature>